<name>A0A9Q3YXM5_9FLAO</name>
<dbReference type="AlphaFoldDB" id="A0A9Q3YXM5"/>
<dbReference type="EMBL" id="JAJJML010000002">
    <property type="protein sequence ID" value="MCC9037015.1"/>
    <property type="molecule type" value="Genomic_DNA"/>
</dbReference>
<comment type="caution">
    <text evidence="1">The sequence shown here is derived from an EMBL/GenBank/DDBJ whole genome shotgun (WGS) entry which is preliminary data.</text>
</comment>
<evidence type="ECO:0000313" key="2">
    <source>
        <dbReference type="Proteomes" id="UP001107960"/>
    </source>
</evidence>
<dbReference type="Proteomes" id="UP001107960">
    <property type="component" value="Unassembled WGS sequence"/>
</dbReference>
<organism evidence="1 2">
    <name type="scientific">Chryseobacterium muglaense</name>
    <dbReference type="NCBI Taxonomy" id="2893752"/>
    <lineage>
        <taxon>Bacteria</taxon>
        <taxon>Pseudomonadati</taxon>
        <taxon>Bacteroidota</taxon>
        <taxon>Flavobacteriia</taxon>
        <taxon>Flavobacteriales</taxon>
        <taxon>Weeksellaceae</taxon>
        <taxon>Chryseobacterium group</taxon>
        <taxon>Chryseobacterium</taxon>
    </lineage>
</organism>
<protein>
    <submittedName>
        <fullName evidence="1">Uncharacterized protein</fullName>
    </submittedName>
</protein>
<accession>A0A9Q3YXM5</accession>
<reference evidence="1" key="1">
    <citation type="submission" date="2021-11" db="EMBL/GenBank/DDBJ databases">
        <title>Description of novel Chryseobacterium species.</title>
        <authorList>
            <person name="Saticioglu I.B."/>
            <person name="Ay H."/>
            <person name="Altun S."/>
            <person name="Duman M."/>
        </authorList>
    </citation>
    <scope>NUCLEOTIDE SEQUENCE</scope>
    <source>
        <strain evidence="1">C-39</strain>
    </source>
</reference>
<dbReference type="RefSeq" id="WP_229986509.1">
    <property type="nucleotide sequence ID" value="NZ_JAJJML010000002.1"/>
</dbReference>
<evidence type="ECO:0000313" key="1">
    <source>
        <dbReference type="EMBL" id="MCC9037015.1"/>
    </source>
</evidence>
<proteinExistence type="predicted"/>
<sequence length="101" mass="11613">MGLSVKNTNKAIQILEIIAGKSLKLYAYDEETKFKTDVILGADRKFDGSYESICMNVKNIPSDVLDEFEVRSHDIGNSSYIRNEWEEKTEETENLTQIGWF</sequence>
<gene>
    <name evidence="1" type="ORF">LNP80_22650</name>
</gene>